<evidence type="ECO:0000313" key="2">
    <source>
        <dbReference type="Proteomes" id="UP000663464"/>
    </source>
</evidence>
<dbReference type="EMBL" id="CP069280">
    <property type="protein sequence ID" value="QRI55316.1"/>
    <property type="molecule type" value="Genomic_DNA"/>
</dbReference>
<dbReference type="RefSeq" id="WP_041346880.1">
    <property type="nucleotide sequence ID" value="NZ_CP069280.1"/>
</dbReference>
<dbReference type="Proteomes" id="UP000663464">
    <property type="component" value="Chromosome"/>
</dbReference>
<reference evidence="1 2" key="1">
    <citation type="journal article" date="2014" name="J. Infect. Dis.">
        <title>Molecular characterization of a novel botulinum neurotoxin type H gene.</title>
        <authorList>
            <person name="Dover N."/>
            <person name="Barash J.R."/>
            <person name="Hill K.K."/>
            <person name="Xie G."/>
            <person name="Arnon S.S."/>
        </authorList>
    </citation>
    <scope>NUCLEOTIDE SEQUENCE [LARGE SCALE GENOMIC DNA]</scope>
    <source>
        <strain evidence="1 2">IBCA10-7060</strain>
    </source>
</reference>
<gene>
    <name evidence="1" type="ORF">JQS73_09550</name>
</gene>
<proteinExistence type="predicted"/>
<dbReference type="AlphaFoldDB" id="A0ABD7CQ66"/>
<organism evidence="1 2">
    <name type="scientific">Clostridium botulinum</name>
    <dbReference type="NCBI Taxonomy" id="1491"/>
    <lineage>
        <taxon>Bacteria</taxon>
        <taxon>Bacillati</taxon>
        <taxon>Bacillota</taxon>
        <taxon>Clostridia</taxon>
        <taxon>Eubacteriales</taxon>
        <taxon>Clostridiaceae</taxon>
        <taxon>Clostridium</taxon>
    </lineage>
</organism>
<name>A0ABD7CQ66_CLOBO</name>
<protein>
    <submittedName>
        <fullName evidence="1">Phosphopyruvate hydratase</fullName>
    </submittedName>
</protein>
<accession>A0ABD7CQ66</accession>
<sequence length="37" mass="4354">MYKNPEDIYYYIAAATDEPVPEGMVEFNIPSKIRIKF</sequence>
<evidence type="ECO:0000313" key="1">
    <source>
        <dbReference type="EMBL" id="QRI55316.1"/>
    </source>
</evidence>